<dbReference type="Gene3D" id="1.10.3210.10">
    <property type="entry name" value="Hypothetical protein af1432"/>
    <property type="match status" value="1"/>
</dbReference>
<dbReference type="AlphaFoldDB" id="A0A845BS05"/>
<comment type="catalytic activity">
    <reaction evidence="1">
        <text>a 2'-deoxyribonucleoside 5'-phosphate + H2O = a 2'-deoxyribonucleoside + phosphate</text>
        <dbReference type="Rhea" id="RHEA:36167"/>
        <dbReference type="ChEBI" id="CHEBI:15377"/>
        <dbReference type="ChEBI" id="CHEBI:18274"/>
        <dbReference type="ChEBI" id="CHEBI:43474"/>
        <dbReference type="ChEBI" id="CHEBI:65317"/>
        <dbReference type="EC" id="3.1.3.89"/>
    </reaction>
</comment>
<comment type="cofactor">
    <cofactor evidence="2">
        <name>Mn(2+)</name>
        <dbReference type="ChEBI" id="CHEBI:29035"/>
    </cofactor>
</comment>
<dbReference type="Pfam" id="PF13023">
    <property type="entry name" value="HD_3"/>
    <property type="match status" value="1"/>
</dbReference>
<dbReference type="Proteomes" id="UP000467214">
    <property type="component" value="Unassembled WGS sequence"/>
</dbReference>
<name>A0A845BS05_9NEIS</name>
<dbReference type="EC" id="3.1.3.89" evidence="5"/>
<evidence type="ECO:0000256" key="3">
    <source>
        <dbReference type="ARBA" id="ARBA00001941"/>
    </source>
</evidence>
<dbReference type="GO" id="GO:0046872">
    <property type="term" value="F:metal ion binding"/>
    <property type="evidence" value="ECO:0007669"/>
    <property type="project" value="UniProtKB-KW"/>
</dbReference>
<keyword evidence="7" id="KW-0378">Hydrolase</keyword>
<comment type="cofactor">
    <cofactor evidence="3">
        <name>Co(2+)</name>
        <dbReference type="ChEBI" id="CHEBI:48828"/>
    </cofactor>
</comment>
<organism evidence="9 10">
    <name type="scientific">Craterilacuibacter sinensis</name>
    <dbReference type="NCBI Taxonomy" id="2686017"/>
    <lineage>
        <taxon>Bacteria</taxon>
        <taxon>Pseudomonadati</taxon>
        <taxon>Pseudomonadota</taxon>
        <taxon>Betaproteobacteria</taxon>
        <taxon>Neisseriales</taxon>
        <taxon>Neisseriaceae</taxon>
        <taxon>Craterilacuibacter</taxon>
    </lineage>
</organism>
<gene>
    <name evidence="9" type="ORF">GQF02_08380</name>
</gene>
<dbReference type="SUPFAM" id="SSF109604">
    <property type="entry name" value="HD-domain/PDEase-like"/>
    <property type="match status" value="1"/>
</dbReference>
<evidence type="ECO:0000256" key="2">
    <source>
        <dbReference type="ARBA" id="ARBA00001936"/>
    </source>
</evidence>
<dbReference type="RefSeq" id="WP_160796322.1">
    <property type="nucleotide sequence ID" value="NZ_WSSB01000006.1"/>
</dbReference>
<dbReference type="InterPro" id="IPR003607">
    <property type="entry name" value="HD/PDEase_dom"/>
</dbReference>
<keyword evidence="10" id="KW-1185">Reference proteome</keyword>
<evidence type="ECO:0000256" key="4">
    <source>
        <dbReference type="ARBA" id="ARBA00011738"/>
    </source>
</evidence>
<evidence type="ECO:0000256" key="5">
    <source>
        <dbReference type="ARBA" id="ARBA00012964"/>
    </source>
</evidence>
<evidence type="ECO:0000313" key="9">
    <source>
        <dbReference type="EMBL" id="MXR36986.1"/>
    </source>
</evidence>
<evidence type="ECO:0000256" key="1">
    <source>
        <dbReference type="ARBA" id="ARBA00001638"/>
    </source>
</evidence>
<comment type="subunit">
    <text evidence="4">Homodimer.</text>
</comment>
<dbReference type="InterPro" id="IPR039356">
    <property type="entry name" value="YfbR/HDDC2"/>
</dbReference>
<dbReference type="EMBL" id="WSSB01000006">
    <property type="protein sequence ID" value="MXR36986.1"/>
    <property type="molecule type" value="Genomic_DNA"/>
</dbReference>
<keyword evidence="6" id="KW-0479">Metal-binding</keyword>
<reference evidence="9 10" key="1">
    <citation type="submission" date="2019-12" db="EMBL/GenBank/DDBJ databases">
        <title>Neisseriaceae gen. nov. sp. Genome sequencing and assembly.</title>
        <authorList>
            <person name="Liu Z."/>
            <person name="Li A."/>
        </authorList>
    </citation>
    <scope>NUCLEOTIDE SEQUENCE [LARGE SCALE GENOMIC DNA]</scope>
    <source>
        <strain evidence="9 10">B2N2-7</strain>
    </source>
</reference>
<proteinExistence type="predicted"/>
<evidence type="ECO:0000313" key="10">
    <source>
        <dbReference type="Proteomes" id="UP000467214"/>
    </source>
</evidence>
<dbReference type="GO" id="GO:0005737">
    <property type="term" value="C:cytoplasm"/>
    <property type="evidence" value="ECO:0007669"/>
    <property type="project" value="TreeGrafter"/>
</dbReference>
<dbReference type="InterPro" id="IPR006674">
    <property type="entry name" value="HD_domain"/>
</dbReference>
<dbReference type="SMART" id="SM00471">
    <property type="entry name" value="HDc"/>
    <property type="match status" value="1"/>
</dbReference>
<dbReference type="PANTHER" id="PTHR11845:SF13">
    <property type="entry name" value="5'-DEOXYNUCLEOTIDASE HDDC2"/>
    <property type="match status" value="1"/>
</dbReference>
<sequence length="200" mass="22604">MHTPYHELQARVAFIIEIDKLKAVLRKNKPVTLERHENSAEHSWQVAMLALAMAPHATESINIERVIRLLLVHDIGEIDTGDTIFYAEEGLAERKAAELEAIKRIFGLLPAAQSEQLLDYWLEFDAGQSVEARFAHAMDRMMPILLNLNRQGQSWRENGVSRQQVQEKAVSQVAAGCPLAADWLTNALTEAEQQGWFTPH</sequence>
<dbReference type="CDD" id="cd00077">
    <property type="entry name" value="HDc"/>
    <property type="match status" value="1"/>
</dbReference>
<protein>
    <recommendedName>
        <fullName evidence="5">5'-deoxynucleotidase</fullName>
        <ecNumber evidence="5">3.1.3.89</ecNumber>
    </recommendedName>
</protein>
<dbReference type="GO" id="GO:0002953">
    <property type="term" value="F:5'-deoxynucleotidase activity"/>
    <property type="evidence" value="ECO:0007669"/>
    <property type="project" value="UniProtKB-EC"/>
</dbReference>
<accession>A0A845BS05</accession>
<dbReference type="PANTHER" id="PTHR11845">
    <property type="entry name" value="5'-DEOXYNUCLEOTIDASE HDDC2"/>
    <property type="match status" value="1"/>
</dbReference>
<evidence type="ECO:0000259" key="8">
    <source>
        <dbReference type="SMART" id="SM00471"/>
    </source>
</evidence>
<feature type="domain" description="HD/PDEase" evidence="8">
    <location>
        <begin position="35"/>
        <end position="153"/>
    </location>
</feature>
<evidence type="ECO:0000256" key="7">
    <source>
        <dbReference type="ARBA" id="ARBA00022801"/>
    </source>
</evidence>
<comment type="caution">
    <text evidence="9">The sequence shown here is derived from an EMBL/GenBank/DDBJ whole genome shotgun (WGS) entry which is preliminary data.</text>
</comment>
<evidence type="ECO:0000256" key="6">
    <source>
        <dbReference type="ARBA" id="ARBA00022723"/>
    </source>
</evidence>